<reference evidence="2" key="1">
    <citation type="journal article" date="2019" name="Int. J. Syst. Evol. Microbiol.">
        <title>The Global Catalogue of Microorganisms (GCM) 10K type strain sequencing project: providing services to taxonomists for standard genome sequencing and annotation.</title>
        <authorList>
            <consortium name="The Broad Institute Genomics Platform"/>
            <consortium name="The Broad Institute Genome Sequencing Center for Infectious Disease"/>
            <person name="Wu L."/>
            <person name="Ma J."/>
        </authorList>
    </citation>
    <scope>NUCLEOTIDE SEQUENCE [LARGE SCALE GENOMIC DNA]</scope>
    <source>
        <strain evidence="2">CGMCC 4.1621</strain>
    </source>
</reference>
<sequence>MTQTISRDTFVYAMSQEHKPSLRVSTGESIKIETSDCFNDQIKSEDTPFNRVDWERINPATGPIYIENAQPGDILKVNIEHIELGDLGVMATGPNLGVMGHRINEFQVKMVEIKDNQAVFNDQVSLPVHPMIGVIGVAPEKGAVSCGTPGAHGGNMDTKLVTTGASLYFPVFHEGGLFALGDLHAAMGDGEVGVTGIEIPAEVTVSFDIIKGQKIQYPFLENDEGIASLVSKETLDEAADFSVEHMIDILMPQTDLSLAEFTMLMSAAGEVQVSQIVDPLKTARFFVPRRVLNACGIHLFK</sequence>
<keyword evidence="2" id="KW-1185">Reference proteome</keyword>
<dbReference type="PANTHER" id="PTHR31891">
    <property type="entry name" value="FORMAMIDASE C869.04-RELATED"/>
    <property type="match status" value="1"/>
</dbReference>
<dbReference type="Proteomes" id="UP001596410">
    <property type="component" value="Unassembled WGS sequence"/>
</dbReference>
<gene>
    <name evidence="1" type="ORF">ACFQIC_09190</name>
</gene>
<protein>
    <submittedName>
        <fullName evidence="1">Acetamidase/formamidase family protein</fullName>
    </submittedName>
</protein>
<dbReference type="PANTHER" id="PTHR31891:SF1">
    <property type="entry name" value="FORMAMIDASE C869.04-RELATED"/>
    <property type="match status" value="1"/>
</dbReference>
<evidence type="ECO:0000313" key="1">
    <source>
        <dbReference type="EMBL" id="MFC7062034.1"/>
    </source>
</evidence>
<dbReference type="EMBL" id="JBHSZV010000022">
    <property type="protein sequence ID" value="MFC7062034.1"/>
    <property type="molecule type" value="Genomic_DNA"/>
</dbReference>
<name>A0ABW2ELU0_9BACI</name>
<dbReference type="Gene3D" id="3.10.28.20">
    <property type="entry name" value="Acetamidase/Formamidase-like domains"/>
    <property type="match status" value="1"/>
</dbReference>
<dbReference type="InterPro" id="IPR004304">
    <property type="entry name" value="FmdA_AmdA"/>
</dbReference>
<dbReference type="RefSeq" id="WP_204708955.1">
    <property type="nucleotide sequence ID" value="NZ_JBHSZV010000022.1"/>
</dbReference>
<dbReference type="Pfam" id="PF03069">
    <property type="entry name" value="FmdA_AmdA"/>
    <property type="match status" value="2"/>
</dbReference>
<dbReference type="SUPFAM" id="SSF141130">
    <property type="entry name" value="Acetamidase/Formamidase-like"/>
    <property type="match status" value="1"/>
</dbReference>
<accession>A0ABW2ELU0</accession>
<comment type="caution">
    <text evidence="1">The sequence shown here is derived from an EMBL/GenBank/DDBJ whole genome shotgun (WGS) entry which is preliminary data.</text>
</comment>
<organism evidence="1 2">
    <name type="scientific">Halobacillus seohaensis</name>
    <dbReference type="NCBI Taxonomy" id="447421"/>
    <lineage>
        <taxon>Bacteria</taxon>
        <taxon>Bacillati</taxon>
        <taxon>Bacillota</taxon>
        <taxon>Bacilli</taxon>
        <taxon>Bacillales</taxon>
        <taxon>Bacillaceae</taxon>
        <taxon>Halobacillus</taxon>
    </lineage>
</organism>
<dbReference type="Gene3D" id="2.60.120.580">
    <property type="entry name" value="Acetamidase/Formamidase-like domains"/>
    <property type="match status" value="1"/>
</dbReference>
<proteinExistence type="predicted"/>
<evidence type="ECO:0000313" key="2">
    <source>
        <dbReference type="Proteomes" id="UP001596410"/>
    </source>
</evidence>
<dbReference type="Gene3D" id="2.40.10.120">
    <property type="match status" value="1"/>
</dbReference>